<dbReference type="InParanoid" id="A0A0D0DF37"/>
<evidence type="ECO:0000313" key="1">
    <source>
        <dbReference type="EMBL" id="KIK79609.1"/>
    </source>
</evidence>
<sequence length="134" mass="15326">MGNSFINSLYWLNGPLNLPSKLSGLQKMQNQWHRWSQDFIPVLMQPYLSYLQQLNSLWSSTQVPTMSTMTDATCMCDQQCLSVTCIFFDHKLPKFSLWPHLKVDCCKYTPAPVCLINCRLFSSSPITPSLAVDL</sequence>
<protein>
    <submittedName>
        <fullName evidence="1">Unplaced genomic scaffold scaffold_1410, whole genome shotgun sequence</fullName>
    </submittedName>
</protein>
<reference evidence="2" key="2">
    <citation type="submission" date="2015-01" db="EMBL/GenBank/DDBJ databases">
        <title>Evolutionary Origins and Diversification of the Mycorrhizal Mutualists.</title>
        <authorList>
            <consortium name="DOE Joint Genome Institute"/>
            <consortium name="Mycorrhizal Genomics Consortium"/>
            <person name="Kohler A."/>
            <person name="Kuo A."/>
            <person name="Nagy L.G."/>
            <person name="Floudas D."/>
            <person name="Copeland A."/>
            <person name="Barry K.W."/>
            <person name="Cichocki N."/>
            <person name="Veneault-Fourrey C."/>
            <person name="LaButti K."/>
            <person name="Lindquist E.A."/>
            <person name="Lipzen A."/>
            <person name="Lundell T."/>
            <person name="Morin E."/>
            <person name="Murat C."/>
            <person name="Riley R."/>
            <person name="Ohm R."/>
            <person name="Sun H."/>
            <person name="Tunlid A."/>
            <person name="Henrissat B."/>
            <person name="Grigoriev I.V."/>
            <person name="Hibbett D.S."/>
            <person name="Martin F."/>
        </authorList>
    </citation>
    <scope>NUCLEOTIDE SEQUENCE [LARGE SCALE GENOMIC DNA]</scope>
    <source>
        <strain evidence="2">Ve08.2h10</strain>
    </source>
</reference>
<dbReference type="EMBL" id="KN826232">
    <property type="protein sequence ID" value="KIK79609.1"/>
    <property type="molecule type" value="Genomic_DNA"/>
</dbReference>
<evidence type="ECO:0000313" key="2">
    <source>
        <dbReference type="Proteomes" id="UP000054538"/>
    </source>
</evidence>
<reference evidence="1 2" key="1">
    <citation type="submission" date="2014-04" db="EMBL/GenBank/DDBJ databases">
        <authorList>
            <consortium name="DOE Joint Genome Institute"/>
            <person name="Kuo A."/>
            <person name="Kohler A."/>
            <person name="Jargeat P."/>
            <person name="Nagy L.G."/>
            <person name="Floudas D."/>
            <person name="Copeland A."/>
            <person name="Barry K.W."/>
            <person name="Cichocki N."/>
            <person name="Veneault-Fourrey C."/>
            <person name="LaButti K."/>
            <person name="Lindquist E.A."/>
            <person name="Lipzen A."/>
            <person name="Lundell T."/>
            <person name="Morin E."/>
            <person name="Murat C."/>
            <person name="Sun H."/>
            <person name="Tunlid A."/>
            <person name="Henrissat B."/>
            <person name="Grigoriev I.V."/>
            <person name="Hibbett D.S."/>
            <person name="Martin F."/>
            <person name="Nordberg H.P."/>
            <person name="Cantor M.N."/>
            <person name="Hua S.X."/>
        </authorList>
    </citation>
    <scope>NUCLEOTIDE SEQUENCE [LARGE SCALE GENOMIC DNA]</scope>
    <source>
        <strain evidence="1 2">Ve08.2h10</strain>
    </source>
</reference>
<proteinExistence type="predicted"/>
<dbReference type="Proteomes" id="UP000054538">
    <property type="component" value="Unassembled WGS sequence"/>
</dbReference>
<accession>A0A0D0DF37</accession>
<name>A0A0D0DF37_9AGAM</name>
<dbReference type="OrthoDB" id="3200967at2759"/>
<dbReference type="STRING" id="930991.A0A0D0DF37"/>
<keyword evidence="2" id="KW-1185">Reference proteome</keyword>
<gene>
    <name evidence="1" type="ORF">PAXRUDRAFT_160890</name>
</gene>
<dbReference type="HOGENOM" id="CLU_004552_6_2_1"/>
<organism evidence="1 2">
    <name type="scientific">Paxillus rubicundulus Ve08.2h10</name>
    <dbReference type="NCBI Taxonomy" id="930991"/>
    <lineage>
        <taxon>Eukaryota</taxon>
        <taxon>Fungi</taxon>
        <taxon>Dikarya</taxon>
        <taxon>Basidiomycota</taxon>
        <taxon>Agaricomycotina</taxon>
        <taxon>Agaricomycetes</taxon>
        <taxon>Agaricomycetidae</taxon>
        <taxon>Boletales</taxon>
        <taxon>Paxilineae</taxon>
        <taxon>Paxillaceae</taxon>
        <taxon>Paxillus</taxon>
    </lineage>
</organism>
<dbReference type="AlphaFoldDB" id="A0A0D0DF37"/>